<dbReference type="InterPro" id="IPR022803">
    <property type="entry name" value="Ribosomal_uL5_dom_sf"/>
</dbReference>
<dbReference type="SUPFAM" id="SSF53137">
    <property type="entry name" value="Translational machinery components"/>
    <property type="match status" value="1"/>
</dbReference>
<comment type="similarity">
    <text evidence="1">Belongs to the universal ribosomal protein uL5 family.</text>
</comment>
<dbReference type="SUPFAM" id="SSF56053">
    <property type="entry name" value="Ribosomal protein L6"/>
    <property type="match status" value="1"/>
</dbReference>
<dbReference type="GO" id="GO:0019843">
    <property type="term" value="F:rRNA binding"/>
    <property type="evidence" value="ECO:0007669"/>
    <property type="project" value="InterPro"/>
</dbReference>
<proteinExistence type="inferred from homology"/>
<evidence type="ECO:0000256" key="3">
    <source>
        <dbReference type="ARBA" id="ARBA00023274"/>
    </source>
</evidence>
<dbReference type="Gene3D" id="3.90.930.12">
    <property type="entry name" value="Ribosomal protein L6, alpha-beta domain"/>
    <property type="match status" value="1"/>
</dbReference>
<keyword evidence="2 4" id="KW-0689">Ribosomal protein</keyword>
<dbReference type="SUPFAM" id="SSF55282">
    <property type="entry name" value="RL5-like"/>
    <property type="match status" value="1"/>
</dbReference>
<dbReference type="STRING" id="42155.A0A0R3Q6S6"/>
<dbReference type="Gene3D" id="3.30.160.20">
    <property type="match status" value="1"/>
</dbReference>
<evidence type="ECO:0000313" key="6">
    <source>
        <dbReference type="WBParaSite" id="BTMF_0000203001-mRNA-1"/>
    </source>
</evidence>
<evidence type="ECO:0000256" key="4">
    <source>
        <dbReference type="PROSITE-ProRule" id="PRU00268"/>
    </source>
</evidence>
<dbReference type="Pfam" id="PF00333">
    <property type="entry name" value="Ribosomal_S5"/>
    <property type="match status" value="1"/>
</dbReference>
<dbReference type="PROSITE" id="PS50881">
    <property type="entry name" value="S5_DSRBD"/>
    <property type="match status" value="1"/>
</dbReference>
<dbReference type="InterPro" id="IPR013810">
    <property type="entry name" value="Ribosomal_uS5_N"/>
</dbReference>
<dbReference type="PANTHER" id="PTHR11994">
    <property type="entry name" value="60S RIBOSOMAL PROTEIN L11-RELATED"/>
    <property type="match status" value="1"/>
</dbReference>
<dbReference type="AlphaFoldDB" id="A0A0R3Q6S6"/>
<keyword evidence="3 4" id="KW-0687">Ribonucleoprotein</keyword>
<dbReference type="InterPro" id="IPR036789">
    <property type="entry name" value="Ribosomal_uL6-like_a/b-dom_sf"/>
</dbReference>
<evidence type="ECO:0000256" key="1">
    <source>
        <dbReference type="ARBA" id="ARBA00008553"/>
    </source>
</evidence>
<dbReference type="GO" id="GO:0005840">
    <property type="term" value="C:ribosome"/>
    <property type="evidence" value="ECO:0007669"/>
    <property type="project" value="UniProtKB-KW"/>
</dbReference>
<sequence length="357" mass="39424">MMELENKLSHAEIIEVNGDSVMFGAAVTLSMLSDDDSEVEYIYKIVVSAATDNKAINGPFDDLYLIAGQKPVSVFAKKSISGLQIRKGATVGCKVTLRRDKMYEFLERGMDVNIVTSTASDKEAKELLLAFEFPCFVKKVKRRGVAASTDIPAGVSVECNDVNGFSVDLEINGIVCKAECDGKYLTVYLGYSHNIKYKVPKDVEINLNLIGIFMLNNDEKGVTLTFVSTLDAKIKDVCKRGINTESIKQVSSLMIERPSNMKLEQKLVFDRGAAFSFSRRVSTVTKGGRRFSFSVLVVTGDEKGRVGCRMGKHAEVAEARIKVVNAAKKSMIRVYLREGRTLHHDIKAKFCSGEIVL</sequence>
<reference evidence="6" key="1">
    <citation type="submission" date="2017-02" db="UniProtKB">
        <authorList>
            <consortium name="WormBaseParasite"/>
        </authorList>
    </citation>
    <scope>IDENTIFICATION</scope>
</reference>
<accession>A0A0R3Q6S6</accession>
<dbReference type="SUPFAM" id="SSF54768">
    <property type="entry name" value="dsRNA-binding domain-like"/>
    <property type="match status" value="1"/>
</dbReference>
<feature type="domain" description="S5 DRBM" evidence="5">
    <location>
        <begin position="279"/>
        <end position="334"/>
    </location>
</feature>
<dbReference type="GO" id="GO:0003735">
    <property type="term" value="F:structural constituent of ribosome"/>
    <property type="evidence" value="ECO:0007669"/>
    <property type="project" value="UniProtKB-UniRule"/>
</dbReference>
<organism evidence="6">
    <name type="scientific">Brugia timori</name>
    <dbReference type="NCBI Taxonomy" id="42155"/>
    <lineage>
        <taxon>Eukaryota</taxon>
        <taxon>Metazoa</taxon>
        <taxon>Ecdysozoa</taxon>
        <taxon>Nematoda</taxon>
        <taxon>Chromadorea</taxon>
        <taxon>Rhabditida</taxon>
        <taxon>Spirurina</taxon>
        <taxon>Spiruromorpha</taxon>
        <taxon>Filarioidea</taxon>
        <taxon>Onchocercidae</taxon>
        <taxon>Brugia</taxon>
    </lineage>
</organism>
<dbReference type="WBParaSite" id="BTMF_0000203001-mRNA-1">
    <property type="protein sequence ID" value="BTMF_0000203001-mRNA-1"/>
    <property type="gene ID" value="BTMF_0000203001"/>
</dbReference>
<name>A0A0R3Q6S6_9BILA</name>
<dbReference type="GO" id="GO:0006412">
    <property type="term" value="P:translation"/>
    <property type="evidence" value="ECO:0007669"/>
    <property type="project" value="InterPro"/>
</dbReference>
<dbReference type="Gene3D" id="3.30.1440.10">
    <property type="match status" value="1"/>
</dbReference>
<evidence type="ECO:0000256" key="2">
    <source>
        <dbReference type="ARBA" id="ARBA00022980"/>
    </source>
</evidence>
<dbReference type="InterPro" id="IPR002132">
    <property type="entry name" value="Ribosomal_uL5"/>
</dbReference>
<dbReference type="GO" id="GO:1990904">
    <property type="term" value="C:ribonucleoprotein complex"/>
    <property type="evidence" value="ECO:0007669"/>
    <property type="project" value="UniProtKB-UniRule"/>
</dbReference>
<evidence type="ECO:0000259" key="5">
    <source>
        <dbReference type="PROSITE" id="PS50881"/>
    </source>
</evidence>
<protein>
    <submittedName>
        <fullName evidence="6">S5 DRBM domain-containing protein</fullName>
    </submittedName>
</protein>